<dbReference type="GO" id="GO:0004222">
    <property type="term" value="F:metalloendopeptidase activity"/>
    <property type="evidence" value="ECO:0007669"/>
    <property type="project" value="TreeGrafter"/>
</dbReference>
<gene>
    <name evidence="4" type="ORF">SAMN02745941_01439</name>
</gene>
<evidence type="ECO:0000256" key="2">
    <source>
        <dbReference type="SAM" id="Phobius"/>
    </source>
</evidence>
<organism evidence="4 5">
    <name type="scientific">Clostridium intestinale DSM 6191</name>
    <dbReference type="NCBI Taxonomy" id="1121320"/>
    <lineage>
        <taxon>Bacteria</taxon>
        <taxon>Bacillati</taxon>
        <taxon>Bacillota</taxon>
        <taxon>Clostridia</taxon>
        <taxon>Eubacteriales</taxon>
        <taxon>Clostridiaceae</taxon>
        <taxon>Clostridium</taxon>
    </lineage>
</organism>
<proteinExistence type="predicted"/>
<dbReference type="PANTHER" id="PTHR21666:SF289">
    <property type="entry name" value="L-ALA--D-GLU ENDOPEPTIDASE"/>
    <property type="match status" value="1"/>
</dbReference>
<evidence type="ECO:0000256" key="1">
    <source>
        <dbReference type="ARBA" id="ARBA00022729"/>
    </source>
</evidence>
<dbReference type="SUPFAM" id="SSF51261">
    <property type="entry name" value="Duplicated hybrid motif"/>
    <property type="match status" value="1"/>
</dbReference>
<keyword evidence="1" id="KW-0732">Signal</keyword>
<dbReference type="InterPro" id="IPR050570">
    <property type="entry name" value="Cell_wall_metabolism_enzyme"/>
</dbReference>
<feature type="domain" description="M23ase beta-sheet core" evidence="3">
    <location>
        <begin position="156"/>
        <end position="223"/>
    </location>
</feature>
<dbReference type="RefSeq" id="WP_073018156.1">
    <property type="nucleotide sequence ID" value="NZ_FQXU01000005.1"/>
</dbReference>
<keyword evidence="2" id="KW-0812">Transmembrane</keyword>
<evidence type="ECO:0000259" key="3">
    <source>
        <dbReference type="Pfam" id="PF01551"/>
    </source>
</evidence>
<dbReference type="Gene3D" id="2.70.70.10">
    <property type="entry name" value="Glucose Permease (Domain IIA)"/>
    <property type="match status" value="1"/>
</dbReference>
<dbReference type="Proteomes" id="UP000184241">
    <property type="component" value="Unassembled WGS sequence"/>
</dbReference>
<evidence type="ECO:0000313" key="5">
    <source>
        <dbReference type="Proteomes" id="UP000184241"/>
    </source>
</evidence>
<evidence type="ECO:0000313" key="4">
    <source>
        <dbReference type="EMBL" id="SHH99465.1"/>
    </source>
</evidence>
<dbReference type="InterPro" id="IPR016047">
    <property type="entry name" value="M23ase_b-sheet_dom"/>
</dbReference>
<keyword evidence="2" id="KW-0472">Membrane</keyword>
<accession>A0A1M5XHW8</accession>
<dbReference type="InterPro" id="IPR011055">
    <property type="entry name" value="Dup_hybrid_motif"/>
</dbReference>
<dbReference type="CDD" id="cd12797">
    <property type="entry name" value="M23_peptidase"/>
    <property type="match status" value="1"/>
</dbReference>
<reference evidence="4 5" key="1">
    <citation type="submission" date="2016-11" db="EMBL/GenBank/DDBJ databases">
        <authorList>
            <person name="Jaros S."/>
            <person name="Januszkiewicz K."/>
            <person name="Wedrychowicz H."/>
        </authorList>
    </citation>
    <scope>NUCLEOTIDE SEQUENCE [LARGE SCALE GENOMIC DNA]</scope>
    <source>
        <strain evidence="4 5">DSM 6191</strain>
    </source>
</reference>
<feature type="transmembrane region" description="Helical" evidence="2">
    <location>
        <begin position="50"/>
        <end position="70"/>
    </location>
</feature>
<keyword evidence="2" id="KW-1133">Transmembrane helix</keyword>
<dbReference type="Pfam" id="PF01551">
    <property type="entry name" value="Peptidase_M23"/>
    <property type="match status" value="1"/>
</dbReference>
<sequence>MGSYNSEYESYYAKIMGKKRGPDSYRRDYSVGNVTGTQSKNVGDIIIKRVIQELAGTFILFMLIFMFKMIKTPETITAYAMAKDIVNKGYSVEDTINYAKTMDLSSIKSSAEVYVDDIKEKLGAGDSIKKRSKENFIKPLLGEYKVYDEKQKIYSVSVSEATDVNSVYDGKVKKIGEDETLGKYMIIDNGSGIETVYGGLSELVLKEDQDVAKGEMIGKVSSSFLFQLKYMGEGRNIEDYMNMD</sequence>
<name>A0A1M5XHW8_9CLOT</name>
<protein>
    <submittedName>
        <fullName evidence="4">Peptidase family M23</fullName>
    </submittedName>
</protein>
<dbReference type="AlphaFoldDB" id="A0A1M5XHW8"/>
<dbReference type="PANTHER" id="PTHR21666">
    <property type="entry name" value="PEPTIDASE-RELATED"/>
    <property type="match status" value="1"/>
</dbReference>
<dbReference type="EMBL" id="FQXU01000005">
    <property type="protein sequence ID" value="SHH99465.1"/>
    <property type="molecule type" value="Genomic_DNA"/>
</dbReference>